<accession>A0A2S9GW71</accession>
<name>A0A2S9GW71_9BURK</name>
<dbReference type="RefSeq" id="WP_105533043.1">
    <property type="nucleotide sequence ID" value="NZ_PUGF01000017.1"/>
</dbReference>
<dbReference type="Proteomes" id="UP000237839">
    <property type="component" value="Unassembled WGS sequence"/>
</dbReference>
<evidence type="ECO:0000313" key="1">
    <source>
        <dbReference type="EMBL" id="PRC91951.1"/>
    </source>
</evidence>
<keyword evidence="2" id="KW-1185">Reference proteome</keyword>
<dbReference type="EMBL" id="PUGF01000017">
    <property type="protein sequence ID" value="PRC91951.1"/>
    <property type="molecule type" value="Genomic_DNA"/>
</dbReference>
<organism evidence="1 2">
    <name type="scientific">Solimicrobium silvestre</name>
    <dbReference type="NCBI Taxonomy" id="2099400"/>
    <lineage>
        <taxon>Bacteria</taxon>
        <taxon>Pseudomonadati</taxon>
        <taxon>Pseudomonadota</taxon>
        <taxon>Betaproteobacteria</taxon>
        <taxon>Burkholderiales</taxon>
        <taxon>Oxalobacteraceae</taxon>
        <taxon>Solimicrobium</taxon>
    </lineage>
</organism>
<gene>
    <name evidence="1" type="ORF">S2091_3293</name>
</gene>
<evidence type="ECO:0000313" key="2">
    <source>
        <dbReference type="Proteomes" id="UP000237839"/>
    </source>
</evidence>
<sequence>MNRQLTLYLPNPLAARVTLFLSTKGQPLTTCRSVDERLGKNHKSSLKNLNAVMAATYYFRLKRQVAGDRVCAEFIKNRSE</sequence>
<proteinExistence type="predicted"/>
<protein>
    <submittedName>
        <fullName evidence="1">Uncharacterized protein</fullName>
    </submittedName>
</protein>
<comment type="caution">
    <text evidence="1">The sequence shown here is derived from an EMBL/GenBank/DDBJ whole genome shotgun (WGS) entry which is preliminary data.</text>
</comment>
<dbReference type="AlphaFoldDB" id="A0A2S9GW71"/>
<reference evidence="1 2" key="1">
    <citation type="submission" date="2018-02" db="EMBL/GenBank/DDBJ databases">
        <title>Solimicrobium silvestre gen. nov., sp. nov., isolated from alpine forest soil.</title>
        <authorList>
            <person name="Margesin R."/>
            <person name="Albuquerque L."/>
            <person name="Zhang D.-C."/>
            <person name="Froufe H.J.C."/>
            <person name="Severino R."/>
            <person name="Roxo I."/>
            <person name="Egas C."/>
            <person name="Da Costa M.S."/>
        </authorList>
    </citation>
    <scope>NUCLEOTIDE SEQUENCE [LARGE SCALE GENOMIC DNA]</scope>
    <source>
        <strain evidence="1 2">S20-91</strain>
    </source>
</reference>